<name>A0A2U0SMW5_9PAST</name>
<dbReference type="GO" id="GO:0016791">
    <property type="term" value="F:phosphatase activity"/>
    <property type="evidence" value="ECO:0007669"/>
    <property type="project" value="TreeGrafter"/>
</dbReference>
<dbReference type="EMBL" id="QENU01000011">
    <property type="protein sequence ID" value="PVX32695.1"/>
    <property type="molecule type" value="Genomic_DNA"/>
</dbReference>
<dbReference type="NCBIfam" id="TIGR01484">
    <property type="entry name" value="HAD-SF-IIB"/>
    <property type="match status" value="1"/>
</dbReference>
<organism evidence="1 2">
    <name type="scientific">Alitibacter langaaensis DSM 22999</name>
    <dbReference type="NCBI Taxonomy" id="1122935"/>
    <lineage>
        <taxon>Bacteria</taxon>
        <taxon>Pseudomonadati</taxon>
        <taxon>Pseudomonadota</taxon>
        <taxon>Gammaproteobacteria</taxon>
        <taxon>Pasteurellales</taxon>
        <taxon>Pasteurellaceae</taxon>
        <taxon>Alitibacter</taxon>
    </lineage>
</organism>
<dbReference type="OrthoDB" id="9781413at2"/>
<dbReference type="InterPro" id="IPR006379">
    <property type="entry name" value="HAD-SF_hydro_IIB"/>
</dbReference>
<dbReference type="RefSeq" id="WP_116632156.1">
    <property type="nucleotide sequence ID" value="NZ_QENU01000011.1"/>
</dbReference>
<evidence type="ECO:0008006" key="3">
    <source>
        <dbReference type="Google" id="ProtNLM"/>
    </source>
</evidence>
<keyword evidence="2" id="KW-1185">Reference proteome</keyword>
<reference evidence="1 2" key="1">
    <citation type="submission" date="2018-05" db="EMBL/GenBank/DDBJ databases">
        <title>Genomic Encyclopedia of Type Strains, Phase IV (KMG-IV): sequencing the most valuable type-strain genomes for metagenomic binning, comparative biology and taxonomic classification.</title>
        <authorList>
            <person name="Goeker M."/>
        </authorList>
    </citation>
    <scope>NUCLEOTIDE SEQUENCE [LARGE SCALE GENOMIC DNA]</scope>
    <source>
        <strain evidence="1 2">DSM 22999</strain>
    </source>
</reference>
<dbReference type="Pfam" id="PF08282">
    <property type="entry name" value="Hydrolase_3"/>
    <property type="match status" value="1"/>
</dbReference>
<dbReference type="PANTHER" id="PTHR10000:SF58">
    <property type="entry name" value="PYRIDOXAL PHOSPHATE PHOSPHATASE YBHA"/>
    <property type="match status" value="1"/>
</dbReference>
<dbReference type="NCBIfam" id="TIGR00099">
    <property type="entry name" value="Cof-subfamily"/>
    <property type="match status" value="1"/>
</dbReference>
<sequence>MAYQVIAFDLDGTLLNSQGAILAANKKALKQAQEKGVKVVLVSGRHHTAMKPYYAELGLDTPIICCNGTYIYHPATNEVQSANPLSRAACEQMLKVAEKYDIDLLMYSRDAMNFIKLNPHMQKFTQWANSCDESVRPDVRQVADFSDIIHDPKETIWKFVISSPNRQNMESAVAELPVSEFSCEWSWVDRVDCAKSGNSKGTKLLELLQMWHIAPENVIAFGDNHNDISMLTAVGLGVAMGNAEEEVKAQAKRVIGNNDEDSIAQLLSQLLAE</sequence>
<dbReference type="PANTHER" id="PTHR10000">
    <property type="entry name" value="PHOSPHOSERINE PHOSPHATASE"/>
    <property type="match status" value="1"/>
</dbReference>
<accession>A0A2U0SMW5</accession>
<dbReference type="InterPro" id="IPR000150">
    <property type="entry name" value="Cof"/>
</dbReference>
<dbReference type="Proteomes" id="UP000245909">
    <property type="component" value="Unassembled WGS sequence"/>
</dbReference>
<dbReference type="PROSITE" id="PS01228">
    <property type="entry name" value="COF_1"/>
    <property type="match status" value="1"/>
</dbReference>
<dbReference type="GO" id="GO:0000287">
    <property type="term" value="F:magnesium ion binding"/>
    <property type="evidence" value="ECO:0007669"/>
    <property type="project" value="UniProtKB-ARBA"/>
</dbReference>
<protein>
    <recommendedName>
        <fullName evidence="3">Cof subfamily protein (Haloacid dehalogenase superfamily)/HAD superfamily hydrolase (TIGR01484 family)</fullName>
    </recommendedName>
</protein>
<evidence type="ECO:0000313" key="1">
    <source>
        <dbReference type="EMBL" id="PVX32695.1"/>
    </source>
</evidence>
<dbReference type="NCBIfam" id="NF007821">
    <property type="entry name" value="PRK10530.1"/>
    <property type="match status" value="1"/>
</dbReference>
<dbReference type="SFLD" id="SFLDS00003">
    <property type="entry name" value="Haloacid_Dehalogenase"/>
    <property type="match status" value="1"/>
</dbReference>
<dbReference type="PROSITE" id="PS01229">
    <property type="entry name" value="COF_2"/>
    <property type="match status" value="1"/>
</dbReference>
<dbReference type="SFLD" id="SFLDG01140">
    <property type="entry name" value="C2.B:_Phosphomannomutase_and_P"/>
    <property type="match status" value="1"/>
</dbReference>
<dbReference type="CDD" id="cd07516">
    <property type="entry name" value="HAD_Pase"/>
    <property type="match status" value="1"/>
</dbReference>
<dbReference type="InterPro" id="IPR036412">
    <property type="entry name" value="HAD-like_sf"/>
</dbReference>
<evidence type="ECO:0000313" key="2">
    <source>
        <dbReference type="Proteomes" id="UP000245909"/>
    </source>
</evidence>
<dbReference type="Gene3D" id="3.30.1240.10">
    <property type="match status" value="1"/>
</dbReference>
<dbReference type="AlphaFoldDB" id="A0A2U0SMW5"/>
<dbReference type="SUPFAM" id="SSF56784">
    <property type="entry name" value="HAD-like"/>
    <property type="match status" value="1"/>
</dbReference>
<dbReference type="InterPro" id="IPR023214">
    <property type="entry name" value="HAD_sf"/>
</dbReference>
<dbReference type="GO" id="GO:0005829">
    <property type="term" value="C:cytosol"/>
    <property type="evidence" value="ECO:0007669"/>
    <property type="project" value="TreeGrafter"/>
</dbReference>
<dbReference type="Gene3D" id="3.40.50.1000">
    <property type="entry name" value="HAD superfamily/HAD-like"/>
    <property type="match status" value="1"/>
</dbReference>
<gene>
    <name evidence="1" type="ORF">C8D76_1119</name>
</gene>
<comment type="caution">
    <text evidence="1">The sequence shown here is derived from an EMBL/GenBank/DDBJ whole genome shotgun (WGS) entry which is preliminary data.</text>
</comment>
<proteinExistence type="predicted"/>